<dbReference type="InterPro" id="IPR050317">
    <property type="entry name" value="Plant_Fungal_Acyltransferase"/>
</dbReference>
<dbReference type="Gene3D" id="3.30.559.10">
    <property type="entry name" value="Chloramphenicol acetyltransferase-like domain"/>
    <property type="match status" value="2"/>
</dbReference>
<reference evidence="2 3" key="1">
    <citation type="journal article" date="2018" name="Front. Plant Sci.">
        <title>Red Clover (Trifolium pratense) and Zigzag Clover (T. medium) - A Picture of Genomic Similarities and Differences.</title>
        <authorList>
            <person name="Dluhosova J."/>
            <person name="Istvanek J."/>
            <person name="Nedelnik J."/>
            <person name="Repkova J."/>
        </authorList>
    </citation>
    <scope>NUCLEOTIDE SEQUENCE [LARGE SCALE GENOMIC DNA]</scope>
    <source>
        <strain evidence="3">cv. 10/8</strain>
        <tissue evidence="2">Leaf</tissue>
    </source>
</reference>
<name>A0A392N9W2_9FABA</name>
<evidence type="ECO:0000313" key="3">
    <source>
        <dbReference type="Proteomes" id="UP000265520"/>
    </source>
</evidence>
<keyword evidence="2" id="KW-0808">Transferase</keyword>
<dbReference type="PANTHER" id="PTHR31642:SF318">
    <property type="entry name" value="OMEGA-HYDROXYPALMITATE O-FERULOYL TRANSFERASE"/>
    <property type="match status" value="1"/>
</dbReference>
<dbReference type="PANTHER" id="PTHR31642">
    <property type="entry name" value="TRICHOTHECENE 3-O-ACETYLTRANSFERASE"/>
    <property type="match status" value="1"/>
</dbReference>
<dbReference type="Proteomes" id="UP000265520">
    <property type="component" value="Unassembled WGS sequence"/>
</dbReference>
<accession>A0A392N9W2</accession>
<feature type="non-terminal residue" evidence="2">
    <location>
        <position position="145"/>
    </location>
</feature>
<proteinExistence type="inferred from homology"/>
<evidence type="ECO:0000256" key="1">
    <source>
        <dbReference type="ARBA" id="ARBA00009861"/>
    </source>
</evidence>
<comment type="caution">
    <text evidence="2">The sequence shown here is derived from an EMBL/GenBank/DDBJ whole genome shotgun (WGS) entry which is preliminary data.</text>
</comment>
<dbReference type="EMBL" id="LXQA010032827">
    <property type="protein sequence ID" value="MCH96627.1"/>
    <property type="molecule type" value="Genomic_DNA"/>
</dbReference>
<dbReference type="InterPro" id="IPR023213">
    <property type="entry name" value="CAT-like_dom_sf"/>
</dbReference>
<sequence length="145" mass="16605">MNHCMFDGIGAMEFVNSWGELARGQPLSIPPILDRTILKARNPPKIEHLHQEFADIEDKSNTNSLYDDEMVYRSFCFDLEKLKELKKKAMEDENGVLESCTTFEVLSAFVWIARTKALKLLPEQETKLLFAVDGRAKFEPKLPKG</sequence>
<evidence type="ECO:0000313" key="2">
    <source>
        <dbReference type="EMBL" id="MCH96627.1"/>
    </source>
</evidence>
<protein>
    <submittedName>
        <fullName evidence="2">Omega-hydroxypalmitate O-feruloyl transferase-like</fullName>
    </submittedName>
</protein>
<dbReference type="GO" id="GO:0016747">
    <property type="term" value="F:acyltransferase activity, transferring groups other than amino-acyl groups"/>
    <property type="evidence" value="ECO:0007669"/>
    <property type="project" value="TreeGrafter"/>
</dbReference>
<organism evidence="2 3">
    <name type="scientific">Trifolium medium</name>
    <dbReference type="NCBI Taxonomy" id="97028"/>
    <lineage>
        <taxon>Eukaryota</taxon>
        <taxon>Viridiplantae</taxon>
        <taxon>Streptophyta</taxon>
        <taxon>Embryophyta</taxon>
        <taxon>Tracheophyta</taxon>
        <taxon>Spermatophyta</taxon>
        <taxon>Magnoliopsida</taxon>
        <taxon>eudicotyledons</taxon>
        <taxon>Gunneridae</taxon>
        <taxon>Pentapetalae</taxon>
        <taxon>rosids</taxon>
        <taxon>fabids</taxon>
        <taxon>Fabales</taxon>
        <taxon>Fabaceae</taxon>
        <taxon>Papilionoideae</taxon>
        <taxon>50 kb inversion clade</taxon>
        <taxon>NPAAA clade</taxon>
        <taxon>Hologalegina</taxon>
        <taxon>IRL clade</taxon>
        <taxon>Trifolieae</taxon>
        <taxon>Trifolium</taxon>
    </lineage>
</organism>
<keyword evidence="3" id="KW-1185">Reference proteome</keyword>
<dbReference type="Pfam" id="PF02458">
    <property type="entry name" value="Transferase"/>
    <property type="match status" value="1"/>
</dbReference>
<dbReference type="AlphaFoldDB" id="A0A392N9W2"/>
<comment type="similarity">
    <text evidence="1">Belongs to the plant acyltransferase family.</text>
</comment>